<accession>A0ACA9SK42</accession>
<comment type="caution">
    <text evidence="1">The sequence shown here is derived from an EMBL/GenBank/DDBJ whole genome shotgun (WGS) entry which is preliminary data.</text>
</comment>
<protein>
    <submittedName>
        <fullName evidence="1">6132_t:CDS:1</fullName>
    </submittedName>
</protein>
<gene>
    <name evidence="1" type="ORF">RPERSI_LOCUS32212</name>
</gene>
<sequence>DRINKFNNGFQKCEQIEDSYMNPKDIKIDNSLDNESESTSSINMIDNNVVNKFHKPETPDTNSK</sequence>
<feature type="non-terminal residue" evidence="1">
    <location>
        <position position="64"/>
    </location>
</feature>
<evidence type="ECO:0000313" key="1">
    <source>
        <dbReference type="EMBL" id="CAG8842202.1"/>
    </source>
</evidence>
<feature type="non-terminal residue" evidence="1">
    <location>
        <position position="1"/>
    </location>
</feature>
<keyword evidence="2" id="KW-1185">Reference proteome</keyword>
<dbReference type="Proteomes" id="UP000789920">
    <property type="component" value="Unassembled WGS sequence"/>
</dbReference>
<evidence type="ECO:0000313" key="2">
    <source>
        <dbReference type="Proteomes" id="UP000789920"/>
    </source>
</evidence>
<organism evidence="1 2">
    <name type="scientific">Racocetra persica</name>
    <dbReference type="NCBI Taxonomy" id="160502"/>
    <lineage>
        <taxon>Eukaryota</taxon>
        <taxon>Fungi</taxon>
        <taxon>Fungi incertae sedis</taxon>
        <taxon>Mucoromycota</taxon>
        <taxon>Glomeromycotina</taxon>
        <taxon>Glomeromycetes</taxon>
        <taxon>Diversisporales</taxon>
        <taxon>Gigasporaceae</taxon>
        <taxon>Racocetra</taxon>
    </lineage>
</organism>
<dbReference type="EMBL" id="CAJVQC010133364">
    <property type="protein sequence ID" value="CAG8842202.1"/>
    <property type="molecule type" value="Genomic_DNA"/>
</dbReference>
<reference evidence="1" key="1">
    <citation type="submission" date="2021-06" db="EMBL/GenBank/DDBJ databases">
        <authorList>
            <person name="Kallberg Y."/>
            <person name="Tangrot J."/>
            <person name="Rosling A."/>
        </authorList>
    </citation>
    <scope>NUCLEOTIDE SEQUENCE</scope>
    <source>
        <strain evidence="1">MA461A</strain>
    </source>
</reference>
<name>A0ACA9SK42_9GLOM</name>
<proteinExistence type="predicted"/>